<evidence type="ECO:0000313" key="3">
    <source>
        <dbReference type="Proteomes" id="UP000268014"/>
    </source>
</evidence>
<evidence type="ECO:0000313" key="4">
    <source>
        <dbReference type="WBParaSite" id="HPLM_0001881701-mRNA-1"/>
    </source>
</evidence>
<reference evidence="2 3" key="2">
    <citation type="submission" date="2018-11" db="EMBL/GenBank/DDBJ databases">
        <authorList>
            <consortium name="Pathogen Informatics"/>
        </authorList>
    </citation>
    <scope>NUCLEOTIDE SEQUENCE [LARGE SCALE GENOMIC DNA]</scope>
    <source>
        <strain evidence="2 3">MHpl1</strain>
    </source>
</reference>
<evidence type="ECO:0000313" key="2">
    <source>
        <dbReference type="EMBL" id="VDO73326.1"/>
    </source>
</evidence>
<protein>
    <submittedName>
        <fullName evidence="2 4">Uncharacterized protein</fullName>
    </submittedName>
</protein>
<keyword evidence="3" id="KW-1185">Reference proteome</keyword>
<dbReference type="AlphaFoldDB" id="A0A0N4X375"/>
<organism evidence="4">
    <name type="scientific">Haemonchus placei</name>
    <name type="common">Barber's pole worm</name>
    <dbReference type="NCBI Taxonomy" id="6290"/>
    <lineage>
        <taxon>Eukaryota</taxon>
        <taxon>Metazoa</taxon>
        <taxon>Ecdysozoa</taxon>
        <taxon>Nematoda</taxon>
        <taxon>Chromadorea</taxon>
        <taxon>Rhabditida</taxon>
        <taxon>Rhabditina</taxon>
        <taxon>Rhabditomorpha</taxon>
        <taxon>Strongyloidea</taxon>
        <taxon>Trichostrongylidae</taxon>
        <taxon>Haemonchus</taxon>
    </lineage>
</organism>
<feature type="compositionally biased region" description="Polar residues" evidence="1">
    <location>
        <begin position="1"/>
        <end position="31"/>
    </location>
</feature>
<proteinExistence type="predicted"/>
<feature type="compositionally biased region" description="Polar residues" evidence="1">
    <location>
        <begin position="39"/>
        <end position="72"/>
    </location>
</feature>
<dbReference type="Proteomes" id="UP000268014">
    <property type="component" value="Unassembled WGS sequence"/>
</dbReference>
<name>A0A0N4X375_HAEPC</name>
<feature type="region of interest" description="Disordered" evidence="1">
    <location>
        <begin position="1"/>
        <end position="81"/>
    </location>
</feature>
<accession>A0A0N4X375</accession>
<evidence type="ECO:0000256" key="1">
    <source>
        <dbReference type="SAM" id="MobiDB-lite"/>
    </source>
</evidence>
<dbReference type="WBParaSite" id="HPLM_0001881701-mRNA-1">
    <property type="protein sequence ID" value="HPLM_0001881701-mRNA-1"/>
    <property type="gene ID" value="HPLM_0001881701"/>
</dbReference>
<gene>
    <name evidence="2" type="ORF">HPLM_LOCUS18809</name>
</gene>
<sequence>MSDNASNVGQLEQFQGYSPGTSTSHSRNFNDIITDESITDQPATFGPTNSFTQVGIPNNGSDYKNGTVNGPKQVNEPRNSREFKKSVSIAPTEIINERVSAKNDFHRTFFFSISILKTKHFHGKVASNSTRRLLSVPNFNPNCIGISITLEEFTATEWRNIDRGQTSFCPPTNINTLIHRSIFTATTYILTFPGGY</sequence>
<dbReference type="EMBL" id="UZAF01020836">
    <property type="protein sequence ID" value="VDO73326.1"/>
    <property type="molecule type" value="Genomic_DNA"/>
</dbReference>
<reference evidence="4" key="1">
    <citation type="submission" date="2017-02" db="UniProtKB">
        <authorList>
            <consortium name="WormBaseParasite"/>
        </authorList>
    </citation>
    <scope>IDENTIFICATION</scope>
</reference>